<reference evidence="11" key="1">
    <citation type="journal article" date="2014" name="Genome Announc.">
        <title>Genome sequence and annotation of Acremonium chrysogenum, producer of the beta-lactam antibiotic cephalosporin C.</title>
        <authorList>
            <person name="Terfehr D."/>
            <person name="Dahlmann T.A."/>
            <person name="Specht T."/>
            <person name="Zadra I."/>
            <person name="Kuernsteiner H."/>
            <person name="Kueck U."/>
        </authorList>
    </citation>
    <scope>NUCLEOTIDE SEQUENCE [LARGE SCALE GENOMIC DNA]</scope>
    <source>
        <strain evidence="11">ATCC 11550 / CBS 779.69 / DSM 880 / IAM 14645 / JCM 23072 / IMI 49137</strain>
    </source>
</reference>
<evidence type="ECO:0000256" key="2">
    <source>
        <dbReference type="ARBA" id="ARBA00007658"/>
    </source>
</evidence>
<dbReference type="InterPro" id="IPR036026">
    <property type="entry name" value="Seven-hairpin_glycosidases"/>
</dbReference>
<keyword evidence="6" id="KW-0479">Metal-binding</keyword>
<evidence type="ECO:0000313" key="10">
    <source>
        <dbReference type="EMBL" id="KFH47723.1"/>
    </source>
</evidence>
<proteinExistence type="inferred from homology"/>
<accession>A0A086TEE1</accession>
<keyword evidence="11" id="KW-1185">Reference proteome</keyword>
<gene>
    <name evidence="10" type="ORF">ACRE_014320</name>
</gene>
<evidence type="ECO:0000256" key="9">
    <source>
        <dbReference type="SAM" id="SignalP"/>
    </source>
</evidence>
<evidence type="ECO:0000256" key="5">
    <source>
        <dbReference type="PIRSR" id="PIRSR601382-1"/>
    </source>
</evidence>
<dbReference type="GO" id="GO:0044322">
    <property type="term" value="C:endoplasmic reticulum quality control compartment"/>
    <property type="evidence" value="ECO:0007669"/>
    <property type="project" value="GOC"/>
</dbReference>
<dbReference type="OrthoDB" id="8118055at2759"/>
<feature type="active site" evidence="5">
    <location>
        <position position="337"/>
    </location>
</feature>
<evidence type="ECO:0000313" key="11">
    <source>
        <dbReference type="Proteomes" id="UP000029964"/>
    </source>
</evidence>
<keyword evidence="3" id="KW-0256">Endoplasmic reticulum</keyword>
<evidence type="ECO:0000256" key="3">
    <source>
        <dbReference type="ARBA" id="ARBA00022824"/>
    </source>
</evidence>
<dbReference type="PRINTS" id="PR00747">
    <property type="entry name" value="GLYHDRLASE47"/>
</dbReference>
<dbReference type="GO" id="GO:1904380">
    <property type="term" value="P:endoplasmic reticulum mannose trimming"/>
    <property type="evidence" value="ECO:0007669"/>
    <property type="project" value="InterPro"/>
</dbReference>
<keyword evidence="9" id="KW-0732">Signal</keyword>
<feature type="signal peptide" evidence="9">
    <location>
        <begin position="1"/>
        <end position="22"/>
    </location>
</feature>
<protein>
    <recommendedName>
        <fullName evidence="7">alpha-1,2-Mannosidase</fullName>
        <ecNumber evidence="7">3.2.1.-</ecNumber>
    </recommendedName>
</protein>
<feature type="chain" id="PRO_5001815570" description="alpha-1,2-Mannosidase" evidence="9">
    <location>
        <begin position="23"/>
        <end position="1057"/>
    </location>
</feature>
<keyword evidence="4" id="KW-0325">Glycoprotein</keyword>
<dbReference type="PANTHER" id="PTHR45679">
    <property type="entry name" value="ER DEGRADATION-ENHANCING ALPHA-MANNOSIDASE-LIKE PROTEIN 2"/>
    <property type="match status" value="1"/>
</dbReference>
<dbReference type="EMBL" id="JPKY01000007">
    <property type="protein sequence ID" value="KFH47723.1"/>
    <property type="molecule type" value="Genomic_DNA"/>
</dbReference>
<dbReference type="InterPro" id="IPR001382">
    <property type="entry name" value="Glyco_hydro_47"/>
</dbReference>
<organism evidence="10 11">
    <name type="scientific">Hapsidospora chrysogenum (strain ATCC 11550 / CBS 779.69 / DSM 880 / IAM 14645 / JCM 23072 / IMI 49137)</name>
    <name type="common">Acremonium chrysogenum</name>
    <dbReference type="NCBI Taxonomy" id="857340"/>
    <lineage>
        <taxon>Eukaryota</taxon>
        <taxon>Fungi</taxon>
        <taxon>Dikarya</taxon>
        <taxon>Ascomycota</taxon>
        <taxon>Pezizomycotina</taxon>
        <taxon>Sordariomycetes</taxon>
        <taxon>Hypocreomycetidae</taxon>
        <taxon>Hypocreales</taxon>
        <taxon>Bionectriaceae</taxon>
        <taxon>Hapsidospora</taxon>
    </lineage>
</organism>
<comment type="subcellular location">
    <subcellularLocation>
        <location evidence="1">Endoplasmic reticulum</location>
    </subcellularLocation>
</comment>
<dbReference type="InterPro" id="IPR044674">
    <property type="entry name" value="EDEM1/2/3"/>
</dbReference>
<dbReference type="GO" id="GO:0005975">
    <property type="term" value="P:carbohydrate metabolic process"/>
    <property type="evidence" value="ECO:0007669"/>
    <property type="project" value="InterPro"/>
</dbReference>
<comment type="similarity">
    <text evidence="2 7">Belongs to the glycosyl hydrolase 47 family.</text>
</comment>
<feature type="active site" description="Proton donor" evidence="5">
    <location>
        <position position="468"/>
    </location>
</feature>
<feature type="region of interest" description="Disordered" evidence="8">
    <location>
        <begin position="989"/>
        <end position="1013"/>
    </location>
</feature>
<dbReference type="UniPathway" id="UPA00378"/>
<keyword evidence="7" id="KW-0326">Glycosidase</keyword>
<dbReference type="GO" id="GO:0016020">
    <property type="term" value="C:membrane"/>
    <property type="evidence" value="ECO:0007669"/>
    <property type="project" value="InterPro"/>
</dbReference>
<feature type="active site" evidence="5">
    <location>
        <position position="489"/>
    </location>
</feature>
<dbReference type="GO" id="GO:0005509">
    <property type="term" value="F:calcium ion binding"/>
    <property type="evidence" value="ECO:0007669"/>
    <property type="project" value="InterPro"/>
</dbReference>
<comment type="cofactor">
    <cofactor evidence="6">
        <name>Ca(2+)</name>
        <dbReference type="ChEBI" id="CHEBI:29108"/>
    </cofactor>
</comment>
<keyword evidence="6" id="KW-0106">Calcium</keyword>
<evidence type="ECO:0000256" key="7">
    <source>
        <dbReference type="RuleBase" id="RU361193"/>
    </source>
</evidence>
<feature type="active site" description="Proton donor" evidence="5">
    <location>
        <position position="150"/>
    </location>
</feature>
<dbReference type="HOGENOM" id="CLU_003818_2_0_1"/>
<evidence type="ECO:0000256" key="6">
    <source>
        <dbReference type="PIRSR" id="PIRSR601382-2"/>
    </source>
</evidence>
<dbReference type="PANTHER" id="PTHR45679:SF5">
    <property type="entry name" value="ER DEGRADATION-ENHANCING ALPHA-MANNOSIDASE-LIKE PROTEIN 1"/>
    <property type="match status" value="1"/>
</dbReference>
<evidence type="ECO:0000256" key="4">
    <source>
        <dbReference type="ARBA" id="ARBA00023180"/>
    </source>
</evidence>
<dbReference type="STRING" id="857340.A0A086TEE1"/>
<evidence type="ECO:0000256" key="1">
    <source>
        <dbReference type="ARBA" id="ARBA00004240"/>
    </source>
</evidence>
<dbReference type="Pfam" id="PF01532">
    <property type="entry name" value="Glyco_hydro_47"/>
    <property type="match status" value="1"/>
</dbReference>
<dbReference type="Proteomes" id="UP000029964">
    <property type="component" value="Unassembled WGS sequence"/>
</dbReference>
<comment type="caution">
    <text evidence="10">The sequence shown here is derived from an EMBL/GenBank/DDBJ whole genome shotgun (WGS) entry which is preliminary data.</text>
</comment>
<feature type="binding site" evidence="6">
    <location>
        <position position="575"/>
    </location>
    <ligand>
        <name>Ca(2+)</name>
        <dbReference type="ChEBI" id="CHEBI:29108"/>
    </ligand>
</feature>
<sequence length="1057" mass="117234">MLPTALLVLCALLPWATPAMRADRLAWLRRDTVDMFYHGWNNYMEHAFPEDELRPLTCTPLSRNRHDPSEIGLNDALGNYSLTLIDSLSTLAILAGGPEEESHTGPQALSDFQRGVAEFVRHYGDGRQGPSGQGIRAFGFDLDSKVQVFETVIRGVGGLLSAHLFAIGELPINGYDPNPVELLNPDNPLELSPIRWPNGFQYDGQLLRLALDLGQRLLPAFYTPTGIPYPRVNLRHGIPFYTNSPLHGALTEPGERHMDGLGRREITETCSAGAGSLTLEFTVLSRLTGDTRFEQAAKRAFWEVWGRKSQIGLIGNGIDAESGAWIGPHSGIGAGMDSFFEYALKSHILLSGHDMPNVSSTHGQGKPGWLDPNSLHPPLPHELQTSDAFLETWHQAHDSVKRYIYTDRSAYPYYSNNHRNTGQPYTMWIDSLGAFYPGLLAMAGEVDEAIEANLVYTALWTRYSALPERWSFRGNDVDSGIGWWPGRPEFIESTYYIYRATKDPWYLYVGEMVLRDIKWRCYAPCGWAGLQDVRSGEKQDRMESFFLGETTKYMYLLFDPGHQLNKLDAPFVFSTEGHPLIIPKKRHGTSSRARAQAANKSVTRYTYFDETYTNSCPLPVTPDTLTGSATAARPDLFGVSRFTGLYNTPNPHGPLEAIQVQDKKKGRVTKYRPLSNHTLFPWTLPPQLLPPDGTCAAPPYRVTSWIEFPASDAINSVISKFSTSLVWLDHRGPTVKNLEGLRLKLEKETGELVDGEEFWSITRVGLTELGRHENVFFYAEHVGHLADEAFTAIRDTGTVEIEFIIERLTEEEGKDEDDDSEELHVQADDTAVGSQNASTSSVPQSTQAMTTQSLLKSLLRAVSSVFEPAQTSLPGALHLDGDGPLAYSRTAHVAIGPGAFPVPPVVDTPLVDGPSFNARDPTSNYPWKNIYLAGYACDEPLPDTAPRNHQIILMRRGGCSFSKKLDNIPSFSPSPSSLQLVIVVNEGRSPEEEDVRPKLETEQLTPSGMRRPHGIPMVLVNGAPGDYELLSRAAGVGMRRRYSVRSQGIPIDNAIVL</sequence>
<dbReference type="InterPro" id="IPR012341">
    <property type="entry name" value="6hp_glycosidase-like_sf"/>
</dbReference>
<dbReference type="GO" id="GO:0036503">
    <property type="term" value="P:ERAD pathway"/>
    <property type="evidence" value="ECO:0007669"/>
    <property type="project" value="UniProtKB-ARBA"/>
</dbReference>
<dbReference type="SUPFAM" id="SSF48225">
    <property type="entry name" value="Seven-hairpin glycosidases"/>
    <property type="match status" value="1"/>
</dbReference>
<dbReference type="EC" id="3.2.1.-" evidence="7"/>
<dbReference type="Gene3D" id="1.50.10.10">
    <property type="match status" value="1"/>
</dbReference>
<name>A0A086TEE1_HAPC1</name>
<evidence type="ECO:0000256" key="8">
    <source>
        <dbReference type="SAM" id="MobiDB-lite"/>
    </source>
</evidence>
<dbReference type="GO" id="GO:0004571">
    <property type="term" value="F:mannosyl-oligosaccharide 1,2-alpha-mannosidase activity"/>
    <property type="evidence" value="ECO:0007669"/>
    <property type="project" value="InterPro"/>
</dbReference>
<keyword evidence="7" id="KW-0378">Hydrolase</keyword>
<dbReference type="AlphaFoldDB" id="A0A086TEE1"/>